<protein>
    <submittedName>
        <fullName evidence="2">Uncharacterized protein</fullName>
    </submittedName>
</protein>
<dbReference type="EMBL" id="GBRH01272467">
    <property type="protein sequence ID" value="JAD25428.1"/>
    <property type="molecule type" value="Transcribed_RNA"/>
</dbReference>
<dbReference type="AlphaFoldDB" id="A0A0A8YIS5"/>
<sequence length="29" mass="3490">MLNFGCAESLLFLIYFICYSLKLYNCLFF</sequence>
<reference evidence="2" key="1">
    <citation type="submission" date="2014-09" db="EMBL/GenBank/DDBJ databases">
        <authorList>
            <person name="Magalhaes I.L.F."/>
            <person name="Oliveira U."/>
            <person name="Santos F.R."/>
            <person name="Vidigal T.H.D.A."/>
            <person name="Brescovit A.D."/>
            <person name="Santos A.J."/>
        </authorList>
    </citation>
    <scope>NUCLEOTIDE SEQUENCE</scope>
    <source>
        <tissue evidence="2">Shoot tissue taken approximately 20 cm above the soil surface</tissue>
    </source>
</reference>
<evidence type="ECO:0000313" key="2">
    <source>
        <dbReference type="EMBL" id="JAD25428.1"/>
    </source>
</evidence>
<feature type="transmembrane region" description="Helical" evidence="1">
    <location>
        <begin position="12"/>
        <end position="28"/>
    </location>
</feature>
<evidence type="ECO:0000256" key="1">
    <source>
        <dbReference type="SAM" id="Phobius"/>
    </source>
</evidence>
<name>A0A0A8YIS5_ARUDO</name>
<accession>A0A0A8YIS5</accession>
<organism evidence="2">
    <name type="scientific">Arundo donax</name>
    <name type="common">Giant reed</name>
    <name type="synonym">Donax arundinaceus</name>
    <dbReference type="NCBI Taxonomy" id="35708"/>
    <lineage>
        <taxon>Eukaryota</taxon>
        <taxon>Viridiplantae</taxon>
        <taxon>Streptophyta</taxon>
        <taxon>Embryophyta</taxon>
        <taxon>Tracheophyta</taxon>
        <taxon>Spermatophyta</taxon>
        <taxon>Magnoliopsida</taxon>
        <taxon>Liliopsida</taxon>
        <taxon>Poales</taxon>
        <taxon>Poaceae</taxon>
        <taxon>PACMAD clade</taxon>
        <taxon>Arundinoideae</taxon>
        <taxon>Arundineae</taxon>
        <taxon>Arundo</taxon>
    </lineage>
</organism>
<proteinExistence type="predicted"/>
<reference evidence="2" key="2">
    <citation type="journal article" date="2015" name="Data Brief">
        <title>Shoot transcriptome of the giant reed, Arundo donax.</title>
        <authorList>
            <person name="Barrero R.A."/>
            <person name="Guerrero F.D."/>
            <person name="Moolhuijzen P."/>
            <person name="Goolsby J.A."/>
            <person name="Tidwell J."/>
            <person name="Bellgard S.E."/>
            <person name="Bellgard M.I."/>
        </authorList>
    </citation>
    <scope>NUCLEOTIDE SEQUENCE</scope>
    <source>
        <tissue evidence="2">Shoot tissue taken approximately 20 cm above the soil surface</tissue>
    </source>
</reference>
<keyword evidence="1" id="KW-1133">Transmembrane helix</keyword>
<keyword evidence="1" id="KW-0472">Membrane</keyword>
<keyword evidence="1" id="KW-0812">Transmembrane</keyword>